<dbReference type="Proteomes" id="UP000765509">
    <property type="component" value="Unassembled WGS sequence"/>
</dbReference>
<organism evidence="1 2">
    <name type="scientific">Austropuccinia psidii MF-1</name>
    <dbReference type="NCBI Taxonomy" id="1389203"/>
    <lineage>
        <taxon>Eukaryota</taxon>
        <taxon>Fungi</taxon>
        <taxon>Dikarya</taxon>
        <taxon>Basidiomycota</taxon>
        <taxon>Pucciniomycotina</taxon>
        <taxon>Pucciniomycetes</taxon>
        <taxon>Pucciniales</taxon>
        <taxon>Sphaerophragmiaceae</taxon>
        <taxon>Austropuccinia</taxon>
    </lineage>
</organism>
<sequence>MSKSGQGMITVFYGGIRYTVHCIQCNKPHLTTPTSTPPLSAIPNTHFLESALAQSTLASFIHNDSIHPPIPSPTHIGGIHGPISSEISSMFGDPIAPLVTSLHFSSPALNPPPASDPVLPFQKEEQFNQIYLAFDLIFQCFVGKFYENYHETSASSSNPMEFCCLHVLLCMVMELYNQMLE</sequence>
<proteinExistence type="predicted"/>
<keyword evidence="2" id="KW-1185">Reference proteome</keyword>
<dbReference type="EMBL" id="AVOT02012379">
    <property type="protein sequence ID" value="MBW0494050.1"/>
    <property type="molecule type" value="Genomic_DNA"/>
</dbReference>
<name>A0A9Q3H9J1_9BASI</name>
<accession>A0A9Q3H9J1</accession>
<evidence type="ECO:0000313" key="1">
    <source>
        <dbReference type="EMBL" id="MBW0494050.1"/>
    </source>
</evidence>
<gene>
    <name evidence="1" type="ORF">O181_033765</name>
</gene>
<reference evidence="1" key="1">
    <citation type="submission" date="2021-03" db="EMBL/GenBank/DDBJ databases">
        <title>Draft genome sequence of rust myrtle Austropuccinia psidii MF-1, a brazilian biotype.</title>
        <authorList>
            <person name="Quecine M.C."/>
            <person name="Pachon D.M.R."/>
            <person name="Bonatelli M.L."/>
            <person name="Correr F.H."/>
            <person name="Franceschini L.M."/>
            <person name="Leite T.F."/>
            <person name="Margarido G.R.A."/>
            <person name="Almeida C.A."/>
            <person name="Ferrarezi J.A."/>
            <person name="Labate C.A."/>
        </authorList>
    </citation>
    <scope>NUCLEOTIDE SEQUENCE</scope>
    <source>
        <strain evidence="1">MF-1</strain>
    </source>
</reference>
<evidence type="ECO:0000313" key="2">
    <source>
        <dbReference type="Proteomes" id="UP000765509"/>
    </source>
</evidence>
<protein>
    <submittedName>
        <fullName evidence="1">Uncharacterized protein</fullName>
    </submittedName>
</protein>
<comment type="caution">
    <text evidence="1">The sequence shown here is derived from an EMBL/GenBank/DDBJ whole genome shotgun (WGS) entry which is preliminary data.</text>
</comment>
<dbReference type="AlphaFoldDB" id="A0A9Q3H9J1"/>